<dbReference type="GO" id="GO:0046983">
    <property type="term" value="F:protein dimerization activity"/>
    <property type="evidence" value="ECO:0007669"/>
    <property type="project" value="InterPro"/>
</dbReference>
<dbReference type="InterPro" id="IPR036890">
    <property type="entry name" value="HATPase_C_sf"/>
</dbReference>
<dbReference type="STRING" id="1121331.SAMN02745248_02575"/>
<dbReference type="Proteomes" id="UP000183952">
    <property type="component" value="Unassembled WGS sequence"/>
</dbReference>
<dbReference type="EMBL" id="FRAD01000029">
    <property type="protein sequence ID" value="SHK45413.1"/>
    <property type="molecule type" value="Genomic_DNA"/>
</dbReference>
<proteinExistence type="predicted"/>
<evidence type="ECO:0000256" key="1">
    <source>
        <dbReference type="ARBA" id="ARBA00000085"/>
    </source>
</evidence>
<dbReference type="GO" id="GO:0005524">
    <property type="term" value="F:ATP binding"/>
    <property type="evidence" value="ECO:0007669"/>
    <property type="project" value="UniProtKB-KW"/>
</dbReference>
<keyword evidence="10" id="KW-0812">Transmembrane</keyword>
<dbReference type="InterPro" id="IPR011712">
    <property type="entry name" value="Sig_transdc_His_kin_sub3_dim/P"/>
</dbReference>
<dbReference type="Pfam" id="PF07730">
    <property type="entry name" value="HisKA_3"/>
    <property type="match status" value="1"/>
</dbReference>
<evidence type="ECO:0000256" key="9">
    <source>
        <dbReference type="SAM" id="Coils"/>
    </source>
</evidence>
<dbReference type="GO" id="GO:0000155">
    <property type="term" value="F:phosphorelay sensor kinase activity"/>
    <property type="evidence" value="ECO:0007669"/>
    <property type="project" value="InterPro"/>
</dbReference>
<evidence type="ECO:0000256" key="5">
    <source>
        <dbReference type="ARBA" id="ARBA00022741"/>
    </source>
</evidence>
<keyword evidence="10" id="KW-1133">Transmembrane helix</keyword>
<evidence type="ECO:0000313" key="13">
    <source>
        <dbReference type="Proteomes" id="UP000183952"/>
    </source>
</evidence>
<dbReference type="SUPFAM" id="SSF55874">
    <property type="entry name" value="ATPase domain of HSP90 chaperone/DNA topoisomerase II/histidine kinase"/>
    <property type="match status" value="1"/>
</dbReference>
<keyword evidence="3" id="KW-0597">Phosphoprotein</keyword>
<evidence type="ECO:0000256" key="2">
    <source>
        <dbReference type="ARBA" id="ARBA00012438"/>
    </source>
</evidence>
<gene>
    <name evidence="12" type="ORF">SAMN02745248_02575</name>
</gene>
<sequence>MNNIINKVIILLSLVLIAFTKMDGISAIIPITVSIAISCFLEYFNKKYLNVIVFCVYCVLCFFYPQFTYFMPLIAYDMMMQENQYVVMLGIIVLVKNVDFCGYSTIIIMPTIIIIGCVLKANASKAERLRREFVSQRDSLKEKSMNLETKLSELRYRQDQEISMATLNERNRIAREIHDNVGHLLSSSIIQIGAIMTTTTDENAKKNLAMVNETLNDGMDSIRRSVHDLRDDSIDLYQQLKKISDDFDFCYIEMDYQVSSNINIQLKYAIINIVKEALNNVMKHSNATKVELKLYEHPKILQLIIYDNGTLKKNINTEGMGIESIKQRVESLKGVVNIQNQNGFRIFASFNL</sequence>
<dbReference type="AlphaFoldDB" id="A0A1M6SL41"/>
<evidence type="ECO:0000256" key="4">
    <source>
        <dbReference type="ARBA" id="ARBA00022679"/>
    </source>
</evidence>
<evidence type="ECO:0000256" key="10">
    <source>
        <dbReference type="SAM" id="Phobius"/>
    </source>
</evidence>
<accession>A0A1M6SL41</accession>
<dbReference type="Gene3D" id="3.30.565.10">
    <property type="entry name" value="Histidine kinase-like ATPase, C-terminal domain"/>
    <property type="match status" value="1"/>
</dbReference>
<keyword evidence="8" id="KW-0902">Two-component regulatory system</keyword>
<organism evidence="12 13">
    <name type="scientific">Hathewaya proteolytica DSM 3090</name>
    <dbReference type="NCBI Taxonomy" id="1121331"/>
    <lineage>
        <taxon>Bacteria</taxon>
        <taxon>Bacillati</taxon>
        <taxon>Bacillota</taxon>
        <taxon>Clostridia</taxon>
        <taxon>Eubacteriales</taxon>
        <taxon>Clostridiaceae</taxon>
        <taxon>Hathewaya</taxon>
    </lineage>
</organism>
<feature type="transmembrane region" description="Helical" evidence="10">
    <location>
        <begin position="83"/>
        <end position="100"/>
    </location>
</feature>
<dbReference type="RefSeq" id="WP_242942393.1">
    <property type="nucleotide sequence ID" value="NZ_FRAD01000029.1"/>
</dbReference>
<dbReference type="Gene3D" id="1.20.5.1930">
    <property type="match status" value="1"/>
</dbReference>
<dbReference type="GO" id="GO:0016020">
    <property type="term" value="C:membrane"/>
    <property type="evidence" value="ECO:0007669"/>
    <property type="project" value="InterPro"/>
</dbReference>
<dbReference type="EC" id="2.7.13.3" evidence="2"/>
<evidence type="ECO:0000256" key="3">
    <source>
        <dbReference type="ARBA" id="ARBA00022553"/>
    </source>
</evidence>
<keyword evidence="7" id="KW-0067">ATP-binding</keyword>
<evidence type="ECO:0000313" key="12">
    <source>
        <dbReference type="EMBL" id="SHK45413.1"/>
    </source>
</evidence>
<evidence type="ECO:0000256" key="8">
    <source>
        <dbReference type="ARBA" id="ARBA00023012"/>
    </source>
</evidence>
<evidence type="ECO:0000256" key="6">
    <source>
        <dbReference type="ARBA" id="ARBA00022777"/>
    </source>
</evidence>
<reference evidence="12 13" key="1">
    <citation type="submission" date="2016-11" db="EMBL/GenBank/DDBJ databases">
        <authorList>
            <person name="Jaros S."/>
            <person name="Januszkiewicz K."/>
            <person name="Wedrychowicz H."/>
        </authorList>
    </citation>
    <scope>NUCLEOTIDE SEQUENCE [LARGE SCALE GENOMIC DNA]</scope>
    <source>
        <strain evidence="12 13">DSM 3090</strain>
    </source>
</reference>
<dbReference type="CDD" id="cd16917">
    <property type="entry name" value="HATPase_UhpB-NarQ-NarX-like"/>
    <property type="match status" value="1"/>
</dbReference>
<dbReference type="PANTHER" id="PTHR24421">
    <property type="entry name" value="NITRATE/NITRITE SENSOR PROTEIN NARX-RELATED"/>
    <property type="match status" value="1"/>
</dbReference>
<comment type="catalytic activity">
    <reaction evidence="1">
        <text>ATP + protein L-histidine = ADP + protein N-phospho-L-histidine.</text>
        <dbReference type="EC" id="2.7.13.3"/>
    </reaction>
</comment>
<dbReference type="InterPro" id="IPR050482">
    <property type="entry name" value="Sensor_HK_TwoCompSys"/>
</dbReference>
<keyword evidence="4" id="KW-0808">Transferase</keyword>
<keyword evidence="13" id="KW-1185">Reference proteome</keyword>
<evidence type="ECO:0000256" key="7">
    <source>
        <dbReference type="ARBA" id="ARBA00022840"/>
    </source>
</evidence>
<feature type="coiled-coil region" evidence="9">
    <location>
        <begin position="123"/>
        <end position="157"/>
    </location>
</feature>
<protein>
    <recommendedName>
        <fullName evidence="2">histidine kinase</fullName>
        <ecNumber evidence="2">2.7.13.3</ecNumber>
    </recommendedName>
</protein>
<name>A0A1M6SL41_9CLOT</name>
<dbReference type="PANTHER" id="PTHR24421:SF10">
    <property type="entry name" value="NITRATE_NITRITE SENSOR PROTEIN NARQ"/>
    <property type="match status" value="1"/>
</dbReference>
<evidence type="ECO:0000259" key="11">
    <source>
        <dbReference type="Pfam" id="PF07730"/>
    </source>
</evidence>
<keyword evidence="9" id="KW-0175">Coiled coil</keyword>
<keyword evidence="5" id="KW-0547">Nucleotide-binding</keyword>
<feature type="transmembrane region" description="Helical" evidence="10">
    <location>
        <begin position="51"/>
        <end position="71"/>
    </location>
</feature>
<feature type="domain" description="Signal transduction histidine kinase subgroup 3 dimerisation and phosphoacceptor" evidence="11">
    <location>
        <begin position="169"/>
        <end position="232"/>
    </location>
</feature>
<keyword evidence="6 12" id="KW-0418">Kinase</keyword>
<keyword evidence="10" id="KW-0472">Membrane</keyword>